<dbReference type="InterPro" id="IPR006439">
    <property type="entry name" value="HAD-SF_hydro_IA"/>
</dbReference>
<dbReference type="GO" id="GO:0006206">
    <property type="term" value="P:pyrimidine nucleobase metabolic process"/>
    <property type="evidence" value="ECO:0007669"/>
    <property type="project" value="TreeGrafter"/>
</dbReference>
<dbReference type="Proteomes" id="UP000268162">
    <property type="component" value="Unassembled WGS sequence"/>
</dbReference>
<dbReference type="PANTHER" id="PTHR47438:SF1">
    <property type="entry name" value="PHOSPHATE METABOLISM PROTEIN 8-RELATED"/>
    <property type="match status" value="1"/>
</dbReference>
<sequence length="228" mass="25590">MASPPVFFFDIDNCLYHPSTGIMFLMKDRIYAYGQKIGIPTADVKHLCESYYRDYGLAVRGLLKHHVIDPVDYDRQVDGALPLEDILKPDPALRQMLQAARVRRLAFTNAGKDHAHRVLRCLGIEDLFETVIYCDYASPQFTCKPEVACFHRAMQIAGVSDPDLCYFVDDSADNVKAARNLGWHSAHLCPTGDSNAGEFQIQNILDLPNVFPQFWPTNDSSAHPSPSS</sequence>
<dbReference type="EMBL" id="ML002675">
    <property type="protein sequence ID" value="RKP36319.1"/>
    <property type="molecule type" value="Genomic_DNA"/>
</dbReference>
<protein>
    <submittedName>
        <fullName evidence="1">SSM1 protein</fullName>
    </submittedName>
</protein>
<dbReference type="Gene3D" id="3.40.50.1000">
    <property type="entry name" value="HAD superfamily/HAD-like"/>
    <property type="match status" value="1"/>
</dbReference>
<dbReference type="Pfam" id="PF00702">
    <property type="entry name" value="Hydrolase"/>
    <property type="match status" value="1"/>
</dbReference>
<evidence type="ECO:0000313" key="1">
    <source>
        <dbReference type="EMBL" id="RKP36319.1"/>
    </source>
</evidence>
<dbReference type="NCBIfam" id="TIGR01509">
    <property type="entry name" value="HAD-SF-IA-v3"/>
    <property type="match status" value="1"/>
</dbReference>
<dbReference type="OrthoDB" id="1065058at2759"/>
<dbReference type="AlphaFoldDB" id="A0A4V1J4P9"/>
<reference evidence="2" key="1">
    <citation type="journal article" date="2018" name="Nat. Microbiol.">
        <title>Leveraging single-cell genomics to expand the fungal tree of life.</title>
        <authorList>
            <person name="Ahrendt S.R."/>
            <person name="Quandt C.A."/>
            <person name="Ciobanu D."/>
            <person name="Clum A."/>
            <person name="Salamov A."/>
            <person name="Andreopoulos B."/>
            <person name="Cheng J.F."/>
            <person name="Woyke T."/>
            <person name="Pelin A."/>
            <person name="Henrissat B."/>
            <person name="Reynolds N.K."/>
            <person name="Benny G.L."/>
            <person name="Smith M.E."/>
            <person name="James T.Y."/>
            <person name="Grigoriev I.V."/>
        </authorList>
    </citation>
    <scope>NUCLEOTIDE SEQUENCE [LARGE SCALE GENOMIC DNA]</scope>
    <source>
        <strain evidence="2">RSA 468</strain>
    </source>
</reference>
<dbReference type="InterPro" id="IPR023214">
    <property type="entry name" value="HAD_sf"/>
</dbReference>
<accession>A0A4V1J4P9</accession>
<dbReference type="InterPro" id="IPR036412">
    <property type="entry name" value="HAD-like_sf"/>
</dbReference>
<gene>
    <name evidence="1" type="ORF">BJ085DRAFT_17561</name>
</gene>
<name>A0A4V1J4P9_9FUNG</name>
<evidence type="ECO:0000313" key="2">
    <source>
        <dbReference type="Proteomes" id="UP000268162"/>
    </source>
</evidence>
<dbReference type="SUPFAM" id="SSF56784">
    <property type="entry name" value="HAD-like"/>
    <property type="match status" value="1"/>
</dbReference>
<dbReference type="PANTHER" id="PTHR47438">
    <property type="entry name" value="PHOSPHATE METABOLISM PROTEIN 8-RELATED"/>
    <property type="match status" value="1"/>
</dbReference>
<dbReference type="GO" id="GO:0008252">
    <property type="term" value="F:nucleotidase activity"/>
    <property type="evidence" value="ECO:0007669"/>
    <property type="project" value="TreeGrafter"/>
</dbReference>
<dbReference type="GO" id="GO:0009166">
    <property type="term" value="P:nucleotide catabolic process"/>
    <property type="evidence" value="ECO:0007669"/>
    <property type="project" value="TreeGrafter"/>
</dbReference>
<dbReference type="SFLD" id="SFLDG01129">
    <property type="entry name" value="C1.5:_HAD__Beta-PGM__Phosphata"/>
    <property type="match status" value="1"/>
</dbReference>
<dbReference type="STRING" id="215637.A0A4V1J4P9"/>
<dbReference type="SFLD" id="SFLDG01132">
    <property type="entry name" value="C1.5.3:_5'-Nucleotidase_Like"/>
    <property type="match status" value="1"/>
</dbReference>
<dbReference type="NCBIfam" id="TIGR01993">
    <property type="entry name" value="Pyr-5-nucltdase"/>
    <property type="match status" value="1"/>
</dbReference>
<dbReference type="SFLD" id="SFLDS00003">
    <property type="entry name" value="Haloacid_Dehalogenase"/>
    <property type="match status" value="1"/>
</dbReference>
<proteinExistence type="predicted"/>
<dbReference type="Gene3D" id="1.10.150.450">
    <property type="match status" value="1"/>
</dbReference>
<dbReference type="InterPro" id="IPR010237">
    <property type="entry name" value="Pyr-5-nucltdase"/>
</dbReference>
<dbReference type="InterPro" id="IPR052791">
    <property type="entry name" value="SSM1_domain"/>
</dbReference>
<organism evidence="1 2">
    <name type="scientific">Dimargaris cristalligena</name>
    <dbReference type="NCBI Taxonomy" id="215637"/>
    <lineage>
        <taxon>Eukaryota</taxon>
        <taxon>Fungi</taxon>
        <taxon>Fungi incertae sedis</taxon>
        <taxon>Zoopagomycota</taxon>
        <taxon>Kickxellomycotina</taxon>
        <taxon>Dimargaritomycetes</taxon>
        <taxon>Dimargaritales</taxon>
        <taxon>Dimargaritaceae</taxon>
        <taxon>Dimargaris</taxon>
    </lineage>
</organism>
<keyword evidence="2" id="KW-1185">Reference proteome</keyword>